<evidence type="ECO:0000313" key="1">
    <source>
        <dbReference type="EMBL" id="KJF42778.1"/>
    </source>
</evidence>
<protein>
    <submittedName>
        <fullName evidence="1">Uncharacterized protein</fullName>
    </submittedName>
</protein>
<gene>
    <name evidence="1" type="ORF">LH29_19860</name>
</gene>
<dbReference type="Gene3D" id="2.60.120.260">
    <property type="entry name" value="Galactose-binding domain-like"/>
    <property type="match status" value="1"/>
</dbReference>
<evidence type="ECO:0000313" key="2">
    <source>
        <dbReference type="Proteomes" id="UP000032544"/>
    </source>
</evidence>
<comment type="caution">
    <text evidence="1">The sequence shown here is derived from an EMBL/GenBank/DDBJ whole genome shotgun (WGS) entry which is preliminary data.</text>
</comment>
<name>A0A0D8JAH1_9BACT</name>
<reference evidence="1 2" key="1">
    <citation type="submission" date="2014-09" db="EMBL/GenBank/DDBJ databases">
        <title>Draft Genome Sequence of Draconibacterium sp. JN14CK-3.</title>
        <authorList>
            <person name="Dong C."/>
            <person name="Lai Q."/>
            <person name="Shao Z."/>
        </authorList>
    </citation>
    <scope>NUCLEOTIDE SEQUENCE [LARGE SCALE GENOMIC DNA]</scope>
    <source>
        <strain evidence="1 2">JN14CK-3</strain>
    </source>
</reference>
<organism evidence="1 2">
    <name type="scientific">Draconibacterium sediminis</name>
    <dbReference type="NCBI Taxonomy" id="1544798"/>
    <lineage>
        <taxon>Bacteria</taxon>
        <taxon>Pseudomonadati</taxon>
        <taxon>Bacteroidota</taxon>
        <taxon>Bacteroidia</taxon>
        <taxon>Marinilabiliales</taxon>
        <taxon>Prolixibacteraceae</taxon>
        <taxon>Draconibacterium</taxon>
    </lineage>
</organism>
<keyword evidence="2" id="KW-1185">Reference proteome</keyword>
<dbReference type="RefSeq" id="WP_045032736.1">
    <property type="nucleotide sequence ID" value="NZ_JRHC01000005.1"/>
</dbReference>
<dbReference type="AlphaFoldDB" id="A0A0D8JAH1"/>
<accession>A0A0D8JAH1</accession>
<sequence>MNSDEIEIIESGSEASLIWTFPNGDNTQYEVTFKSKATCNAKQQVSFEPIGKKGGSSEIEFVVKRQTEKYSFQTKKIMQPGRFRLVFDLSQVPVNEKIWLDKIQLTAVDH</sequence>
<proteinExistence type="predicted"/>
<dbReference type="EMBL" id="JRHC01000005">
    <property type="protein sequence ID" value="KJF42778.1"/>
    <property type="molecule type" value="Genomic_DNA"/>
</dbReference>
<dbReference type="Proteomes" id="UP000032544">
    <property type="component" value="Unassembled WGS sequence"/>
</dbReference>